<dbReference type="Proteomes" id="UP001374584">
    <property type="component" value="Unassembled WGS sequence"/>
</dbReference>
<organism evidence="1 2">
    <name type="scientific">Phaseolus coccineus</name>
    <name type="common">Scarlet runner bean</name>
    <name type="synonym">Phaseolus multiflorus</name>
    <dbReference type="NCBI Taxonomy" id="3886"/>
    <lineage>
        <taxon>Eukaryota</taxon>
        <taxon>Viridiplantae</taxon>
        <taxon>Streptophyta</taxon>
        <taxon>Embryophyta</taxon>
        <taxon>Tracheophyta</taxon>
        <taxon>Spermatophyta</taxon>
        <taxon>Magnoliopsida</taxon>
        <taxon>eudicotyledons</taxon>
        <taxon>Gunneridae</taxon>
        <taxon>Pentapetalae</taxon>
        <taxon>rosids</taxon>
        <taxon>fabids</taxon>
        <taxon>Fabales</taxon>
        <taxon>Fabaceae</taxon>
        <taxon>Papilionoideae</taxon>
        <taxon>50 kb inversion clade</taxon>
        <taxon>NPAAA clade</taxon>
        <taxon>indigoferoid/millettioid clade</taxon>
        <taxon>Phaseoleae</taxon>
        <taxon>Phaseolus</taxon>
    </lineage>
</organism>
<evidence type="ECO:0000313" key="1">
    <source>
        <dbReference type="EMBL" id="KAK7373732.1"/>
    </source>
</evidence>
<dbReference type="EMBL" id="JAYMYR010000003">
    <property type="protein sequence ID" value="KAK7373732.1"/>
    <property type="molecule type" value="Genomic_DNA"/>
</dbReference>
<protein>
    <submittedName>
        <fullName evidence="1">Uncharacterized protein</fullName>
    </submittedName>
</protein>
<sequence length="169" mass="18581">MGWVYGGGGCGGGTASPWIQACPTPSLTPQKKKEFSKDALPDCVECHEVVGNLDHNRVALESLVIPNLHKLRPFFLRKSLPHNNDEIVGPIIPFPDLLIVLNKFCNGCSNMEGAIFFQKPFHLSSSFLSKHFTSSKLGSKGFFFSFSVTTFLRLRSQSAPPHHPLLSAN</sequence>
<accession>A0AAN9NMX2</accession>
<proteinExistence type="predicted"/>
<dbReference type="AlphaFoldDB" id="A0AAN9NMX2"/>
<comment type="caution">
    <text evidence="1">The sequence shown here is derived from an EMBL/GenBank/DDBJ whole genome shotgun (WGS) entry which is preliminary data.</text>
</comment>
<name>A0AAN9NMX2_PHACN</name>
<reference evidence="1 2" key="1">
    <citation type="submission" date="2024-01" db="EMBL/GenBank/DDBJ databases">
        <title>The genomes of 5 underutilized Papilionoideae crops provide insights into root nodulation and disease resistanc.</title>
        <authorList>
            <person name="Jiang F."/>
        </authorList>
    </citation>
    <scope>NUCLEOTIDE SEQUENCE [LARGE SCALE GENOMIC DNA]</scope>
    <source>
        <strain evidence="1">JINMINGXINNONG_FW02</strain>
        <tissue evidence="1">Leaves</tissue>
    </source>
</reference>
<gene>
    <name evidence="1" type="ORF">VNO80_07148</name>
</gene>
<evidence type="ECO:0000313" key="2">
    <source>
        <dbReference type="Proteomes" id="UP001374584"/>
    </source>
</evidence>
<keyword evidence="2" id="KW-1185">Reference proteome</keyword>